<dbReference type="InterPro" id="IPR017039">
    <property type="entry name" value="Virul_fac_BrkB"/>
</dbReference>
<feature type="transmembrane region" description="Helical" evidence="6">
    <location>
        <begin position="111"/>
        <end position="131"/>
    </location>
</feature>
<evidence type="ECO:0000256" key="6">
    <source>
        <dbReference type="SAM" id="Phobius"/>
    </source>
</evidence>
<dbReference type="Pfam" id="PF03631">
    <property type="entry name" value="Virul_fac_BrkB"/>
    <property type="match status" value="1"/>
</dbReference>
<organism evidence="7 8">
    <name type="scientific">Mycolicibacterium iranicum</name>
    <name type="common">Mycobacterium iranicum</name>
    <dbReference type="NCBI Taxonomy" id="912594"/>
    <lineage>
        <taxon>Bacteria</taxon>
        <taxon>Bacillati</taxon>
        <taxon>Actinomycetota</taxon>
        <taxon>Actinomycetes</taxon>
        <taxon>Mycobacteriales</taxon>
        <taxon>Mycobacteriaceae</taxon>
        <taxon>Mycolicibacterium</taxon>
    </lineage>
</organism>
<comment type="caution">
    <text evidence="7">The sequence shown here is derived from an EMBL/GenBank/DDBJ whole genome shotgun (WGS) entry which is preliminary data.</text>
</comment>
<evidence type="ECO:0000256" key="3">
    <source>
        <dbReference type="ARBA" id="ARBA00022692"/>
    </source>
</evidence>
<protein>
    <submittedName>
        <fullName evidence="7">Inner membrane protein YhjD</fullName>
    </submittedName>
</protein>
<keyword evidence="2" id="KW-1003">Cell membrane</keyword>
<feature type="transmembrane region" description="Helical" evidence="6">
    <location>
        <begin position="51"/>
        <end position="73"/>
    </location>
</feature>
<accession>A0A178LSL5</accession>
<dbReference type="GO" id="GO:0005886">
    <property type="term" value="C:plasma membrane"/>
    <property type="evidence" value="ECO:0007669"/>
    <property type="project" value="UniProtKB-SubCell"/>
</dbReference>
<dbReference type="Proteomes" id="UP000078396">
    <property type="component" value="Unassembled WGS sequence"/>
</dbReference>
<evidence type="ECO:0000256" key="1">
    <source>
        <dbReference type="ARBA" id="ARBA00004651"/>
    </source>
</evidence>
<dbReference type="EMBL" id="LWCS01000035">
    <property type="protein sequence ID" value="OAN36213.1"/>
    <property type="molecule type" value="Genomic_DNA"/>
</dbReference>
<gene>
    <name evidence="7" type="ORF">A4X20_24925</name>
</gene>
<comment type="subcellular location">
    <subcellularLocation>
        <location evidence="1">Cell membrane</location>
        <topology evidence="1">Multi-pass membrane protein</topology>
    </subcellularLocation>
</comment>
<evidence type="ECO:0000313" key="7">
    <source>
        <dbReference type="EMBL" id="OAN36213.1"/>
    </source>
</evidence>
<reference evidence="7 8" key="1">
    <citation type="submission" date="2016-04" db="EMBL/GenBank/DDBJ databases">
        <title>Draft Genome Sequences of Staphylococcus capitis Strain H36, S. capitis Strain H65, S. cohnii Strain H62, S. hominis Strain H69, Mycobacterium iranicum Strain H39, Plantibacter sp. Strain H53, Pseudomonas oryzihabitans Strain H72, and Microbacterium sp. Strain H83, isolated from residential settings.</title>
        <authorList>
            <person name="Lymperopoulou D."/>
            <person name="Adams R.I."/>
            <person name="Lindow S."/>
            <person name="Coil D.A."/>
            <person name="Jospin G."/>
            <person name="Eisen J.A."/>
        </authorList>
    </citation>
    <scope>NUCLEOTIDE SEQUENCE [LARGE SCALE GENOMIC DNA]</scope>
    <source>
        <strain evidence="7 8">H39</strain>
    </source>
</reference>
<feature type="transmembrane region" description="Helical" evidence="6">
    <location>
        <begin position="234"/>
        <end position="256"/>
    </location>
</feature>
<dbReference type="PANTHER" id="PTHR30213:SF1">
    <property type="entry name" value="INNER MEMBRANE PROTEIN YHJD"/>
    <property type="match status" value="1"/>
</dbReference>
<dbReference type="NCBIfam" id="TIGR00766">
    <property type="entry name" value="inner membrane protein YhjD"/>
    <property type="match status" value="1"/>
</dbReference>
<dbReference type="STRING" id="912594.AWC12_05985"/>
<evidence type="ECO:0000313" key="8">
    <source>
        <dbReference type="Proteomes" id="UP000078396"/>
    </source>
</evidence>
<dbReference type="RefSeq" id="WP_064283300.1">
    <property type="nucleotide sequence ID" value="NZ_LWCS01000035.1"/>
</dbReference>
<dbReference type="PANTHER" id="PTHR30213">
    <property type="entry name" value="INNER MEMBRANE PROTEIN YHJD"/>
    <property type="match status" value="1"/>
</dbReference>
<dbReference type="AlphaFoldDB" id="A0A178LSL5"/>
<feature type="transmembrane region" description="Helical" evidence="6">
    <location>
        <begin position="157"/>
        <end position="176"/>
    </location>
</feature>
<keyword evidence="3 6" id="KW-0812">Transmembrane</keyword>
<dbReference type="InterPro" id="IPR005274">
    <property type="entry name" value="IM_pro_YhjD"/>
</dbReference>
<dbReference type="eggNOG" id="COG1295">
    <property type="taxonomic scope" value="Bacteria"/>
</dbReference>
<keyword evidence="4 6" id="KW-1133">Transmembrane helix</keyword>
<name>A0A178LSL5_MYCIR</name>
<sequence length="346" mass="37511">MTAQPAATDPADKPGILDRLRARMPWFDHVMRAQGRYNDCKGDFYAAGITYYTIFALFPLLMVGFAIAGFVLANQPELLDDVEGRIRTTFTGDLGQQVITLMDSAIESRSTVGVIGLATAAWAGLGWMANLREALSQMWGRFRDEAPGFIRTKLSDLGALLSTFLAIVLTLALSALGNSSVMENLLNWLGFPDSPVLSVVLRMASIAVSLLVSWLLFTWIIARLPRESISFRSSVRAGLLAAVAFEVFKLVASIYLRSVLTGPAGATFGPVLGLMVFAYITSRLILFSTCWAATTPENIREDEVPAPPPAIINNRIVARPGLPIWQAVTAAALGALGALSFSRRKR</sequence>
<evidence type="ECO:0000256" key="5">
    <source>
        <dbReference type="ARBA" id="ARBA00023136"/>
    </source>
</evidence>
<dbReference type="OrthoDB" id="4127374at2"/>
<proteinExistence type="predicted"/>
<evidence type="ECO:0000256" key="2">
    <source>
        <dbReference type="ARBA" id="ARBA00022475"/>
    </source>
</evidence>
<feature type="transmembrane region" description="Helical" evidence="6">
    <location>
        <begin position="196"/>
        <end position="222"/>
    </location>
</feature>
<evidence type="ECO:0000256" key="4">
    <source>
        <dbReference type="ARBA" id="ARBA00022989"/>
    </source>
</evidence>
<keyword evidence="5 6" id="KW-0472">Membrane</keyword>